<dbReference type="InterPro" id="IPR015943">
    <property type="entry name" value="WD40/YVTN_repeat-like_dom_sf"/>
</dbReference>
<evidence type="ECO:0000256" key="1">
    <source>
        <dbReference type="PROSITE-ProRule" id="PRU00221"/>
    </source>
</evidence>
<name>A0A316VBM1_9BASI</name>
<dbReference type="InParanoid" id="A0A316VBM1"/>
<keyword evidence="6" id="KW-1185">Reference proteome</keyword>
<dbReference type="GO" id="GO:0032040">
    <property type="term" value="C:small-subunit processome"/>
    <property type="evidence" value="ECO:0007669"/>
    <property type="project" value="InterPro"/>
</dbReference>
<dbReference type="Pfam" id="PF04192">
    <property type="entry name" value="Utp21"/>
    <property type="match status" value="1"/>
</dbReference>
<dbReference type="AlphaFoldDB" id="A0A316VBM1"/>
<dbReference type="Proteomes" id="UP000245771">
    <property type="component" value="Unassembled WGS sequence"/>
</dbReference>
<dbReference type="FunCoup" id="A0A316VBM1">
    <property type="interactions" value="770"/>
</dbReference>
<dbReference type="STRING" id="1280837.A0A316VBM1"/>
<dbReference type="GO" id="GO:0006364">
    <property type="term" value="P:rRNA processing"/>
    <property type="evidence" value="ECO:0007669"/>
    <property type="project" value="InterPro"/>
</dbReference>
<dbReference type="OrthoDB" id="10250769at2759"/>
<feature type="domain" description="WDR36/Utp21 C-terminal" evidence="3">
    <location>
        <begin position="831"/>
        <end position="1057"/>
    </location>
</feature>
<dbReference type="Pfam" id="PF25168">
    <property type="entry name" value="Beta-prop_WDR36-Utp21_2nd"/>
    <property type="match status" value="1"/>
</dbReference>
<dbReference type="InterPro" id="IPR036322">
    <property type="entry name" value="WD40_repeat_dom_sf"/>
</dbReference>
<evidence type="ECO:0000313" key="5">
    <source>
        <dbReference type="EMBL" id="PWN33653.1"/>
    </source>
</evidence>
<dbReference type="PANTHER" id="PTHR22840:SF12">
    <property type="entry name" value="WD REPEAT-CONTAINING PROTEIN 36"/>
    <property type="match status" value="1"/>
</dbReference>
<dbReference type="SMART" id="SM00320">
    <property type="entry name" value="WD40"/>
    <property type="match status" value="6"/>
</dbReference>
<dbReference type="InterPro" id="IPR007319">
    <property type="entry name" value="WDR36/Utp21_C"/>
</dbReference>
<feature type="compositionally biased region" description="Polar residues" evidence="2">
    <location>
        <begin position="16"/>
        <end position="25"/>
    </location>
</feature>
<gene>
    <name evidence="5" type="ORF">FA14DRAFT_125044</name>
</gene>
<dbReference type="InterPro" id="IPR001680">
    <property type="entry name" value="WD40_rpt"/>
</dbReference>
<organism evidence="5 6">
    <name type="scientific">Meira miltonrushii</name>
    <dbReference type="NCBI Taxonomy" id="1280837"/>
    <lineage>
        <taxon>Eukaryota</taxon>
        <taxon>Fungi</taxon>
        <taxon>Dikarya</taxon>
        <taxon>Basidiomycota</taxon>
        <taxon>Ustilaginomycotina</taxon>
        <taxon>Exobasidiomycetes</taxon>
        <taxon>Exobasidiales</taxon>
        <taxon>Brachybasidiaceae</taxon>
        <taxon>Meira</taxon>
    </lineage>
</organism>
<dbReference type="RefSeq" id="XP_025353955.1">
    <property type="nucleotide sequence ID" value="XM_025496680.1"/>
</dbReference>
<sequence length="1062" mass="117169">MALSNGAPAAKRARSSAVQGKGQSSKAVTTRRAKLFQPFRALGLVTDDVPFVLLVRHGGRDAVKPDIYIFTCIGNSWMMWDADRMTLLFVGEPVENDIRSLLIMSGSSGKDTVLAASGSNIHCFIRGKLVDTMTTEDEGIISAGQTSVQLSHLLSVGDNVMALSKQEDKLYVWSFAQKSLLRTIDLGRPIVGTDDTFHASAILHPSTYVDKVLLGSDNGYLQLYNFRNSTLLHTFKRSSLLEYMDIEEALVDPEESFAIVDLVQTPAIDIVAIMFEAGYVLLMDIRYDEPILYARAARGNVSQGKILGRSSVSFRTDGMAYTMAVGTRLGDIILFDLENSLAPAPGGRKARPAQLAHTIRTAHTGAVSSVQFLQGQPLLISNGSDNAVRQWFFESVPSTTAPPRLLKTREGHSAPPRVIRYIGEGGNTIISTGGDDRSVRSVSVIRDSRSAELSQGALQKKANQIARPVISLKLSPAISFAHSSTRTRDWDDLVTVHSGLPFAQSWSTRNNKMGEHRMRSTKLDKRAEESEATAVDLSVCGNFSMVGNEDGYVEMYNIQSGRYRRRYDTRTTKKQRVVKKLKGGVVQWKEEVVPIKGAKVTGIASDAINKTLAVSTADGKLHFFDFHDGHLIDSIQTRSPTLSTSLHRSSNLLACTHSDQSITLYDMETRKQVRLFQGFAGEILDIAFSPDGRWLVASSRDGFVRTFDIPTSRLVDYFFTKEIAISITFSPLGDFLATVHENSRGIFLWANRNQYLNLPLSGIDEQEVLTLAAKNQAQEALPSLRGVDLDELADEDAKLKELDAGEAEYQRTFTSQPQLFVSDEASSEEGGLLTLSTMPRSRWMTLLNLDIIKARNKPKEAPKKPEKAPFFLPVGAGSRPDSAIDRKSGLSLGEEIMADEETDSGNQSRRLQVLASNGLDFQSEFSQRLAGALQDDQMDALFVYLNALSPPALDSEIRSLARLEDLTCFLNCMTRRLQQHRDYDAVQAMVSVALRIHGDMIAMNGTKSDANTTDEEDADQGEQLGTAMKTLMAEQYREGNRLLDLVQYCMGTLSFVRDMPLV</sequence>
<evidence type="ECO:0000313" key="6">
    <source>
        <dbReference type="Proteomes" id="UP000245771"/>
    </source>
</evidence>
<dbReference type="Gene3D" id="2.130.10.10">
    <property type="entry name" value="YVTN repeat-like/Quinoprotein amine dehydrogenase"/>
    <property type="match status" value="2"/>
</dbReference>
<dbReference type="SUPFAM" id="SSF50998">
    <property type="entry name" value="Quinoprotein alcohol dehydrogenase-like"/>
    <property type="match status" value="1"/>
</dbReference>
<accession>A0A316VBM1</accession>
<proteinExistence type="predicted"/>
<dbReference type="InterPro" id="IPR011047">
    <property type="entry name" value="Quinoprotein_ADH-like_sf"/>
</dbReference>
<feature type="repeat" description="WD" evidence="1">
    <location>
        <begin position="676"/>
        <end position="717"/>
    </location>
</feature>
<dbReference type="PROSITE" id="PS50082">
    <property type="entry name" value="WD_REPEATS_2"/>
    <property type="match status" value="2"/>
</dbReference>
<evidence type="ECO:0000256" key="2">
    <source>
        <dbReference type="SAM" id="MobiDB-lite"/>
    </source>
</evidence>
<dbReference type="PANTHER" id="PTHR22840">
    <property type="entry name" value="WD REPEAT-CONTAINING PROTEIN 36"/>
    <property type="match status" value="1"/>
</dbReference>
<reference evidence="5 6" key="1">
    <citation type="journal article" date="2018" name="Mol. Biol. Evol.">
        <title>Broad Genomic Sampling Reveals a Smut Pathogenic Ancestry of the Fungal Clade Ustilaginomycotina.</title>
        <authorList>
            <person name="Kijpornyongpan T."/>
            <person name="Mondo S.J."/>
            <person name="Barry K."/>
            <person name="Sandor L."/>
            <person name="Lee J."/>
            <person name="Lipzen A."/>
            <person name="Pangilinan J."/>
            <person name="LaButti K."/>
            <person name="Hainaut M."/>
            <person name="Henrissat B."/>
            <person name="Grigoriev I.V."/>
            <person name="Spatafora J.W."/>
            <person name="Aime M.C."/>
        </authorList>
    </citation>
    <scope>NUCLEOTIDE SEQUENCE [LARGE SCALE GENOMIC DNA]</scope>
    <source>
        <strain evidence="5 6">MCA 3882</strain>
    </source>
</reference>
<feature type="domain" description="WDR36/Utp21 N-terminal" evidence="4">
    <location>
        <begin position="69"/>
        <end position="394"/>
    </location>
</feature>
<feature type="region of interest" description="Disordered" evidence="2">
    <location>
        <begin position="1"/>
        <end position="25"/>
    </location>
</feature>
<keyword evidence="1" id="KW-0853">WD repeat</keyword>
<feature type="repeat" description="WD" evidence="1">
    <location>
        <begin position="360"/>
        <end position="391"/>
    </location>
</feature>
<evidence type="ECO:0000259" key="4">
    <source>
        <dbReference type="Pfam" id="PF25171"/>
    </source>
</evidence>
<dbReference type="Pfam" id="PF25171">
    <property type="entry name" value="Beta-prop_WDR36-Utp21_1st"/>
    <property type="match status" value="1"/>
</dbReference>
<dbReference type="SUPFAM" id="SSF50978">
    <property type="entry name" value="WD40 repeat-like"/>
    <property type="match status" value="1"/>
</dbReference>
<dbReference type="PROSITE" id="PS50294">
    <property type="entry name" value="WD_REPEATS_REGION"/>
    <property type="match status" value="1"/>
</dbReference>
<dbReference type="EMBL" id="KZ819604">
    <property type="protein sequence ID" value="PWN33653.1"/>
    <property type="molecule type" value="Genomic_DNA"/>
</dbReference>
<dbReference type="InterPro" id="IPR059157">
    <property type="entry name" value="WDR36-Utp21_N"/>
</dbReference>
<protein>
    <submittedName>
        <fullName evidence="5">Utp21-domain-containing protein</fullName>
    </submittedName>
</protein>
<dbReference type="GO" id="GO:0034388">
    <property type="term" value="C:Pwp2p-containing subcomplex of 90S preribosome"/>
    <property type="evidence" value="ECO:0007669"/>
    <property type="project" value="TreeGrafter"/>
</dbReference>
<evidence type="ECO:0000259" key="3">
    <source>
        <dbReference type="Pfam" id="PF04192"/>
    </source>
</evidence>
<dbReference type="GeneID" id="37018461"/>